<feature type="repeat" description="TPR" evidence="7">
    <location>
        <begin position="232"/>
        <end position="265"/>
    </location>
</feature>
<dbReference type="SUPFAM" id="SSF48452">
    <property type="entry name" value="TPR-like"/>
    <property type="match status" value="1"/>
</dbReference>
<feature type="domain" description="Response regulatory" evidence="8">
    <location>
        <begin position="9"/>
        <end position="128"/>
    </location>
</feature>
<evidence type="ECO:0000256" key="7">
    <source>
        <dbReference type="PROSITE-ProRule" id="PRU00339"/>
    </source>
</evidence>
<dbReference type="Gene3D" id="3.40.50.2300">
    <property type="match status" value="1"/>
</dbReference>
<dbReference type="SMART" id="SM00448">
    <property type="entry name" value="REC"/>
    <property type="match status" value="1"/>
</dbReference>
<keyword evidence="10" id="KW-1185">Reference proteome</keyword>
<keyword evidence="1 6" id="KW-0597">Phosphoprotein</keyword>
<evidence type="ECO:0000259" key="8">
    <source>
        <dbReference type="PROSITE" id="PS50110"/>
    </source>
</evidence>
<evidence type="ECO:0000256" key="5">
    <source>
        <dbReference type="ARBA" id="ARBA00023163"/>
    </source>
</evidence>
<dbReference type="Gene3D" id="1.25.40.10">
    <property type="entry name" value="Tetratricopeptide repeat domain"/>
    <property type="match status" value="1"/>
</dbReference>
<dbReference type="InterPro" id="IPR019734">
    <property type="entry name" value="TPR_rpt"/>
</dbReference>
<keyword evidence="7" id="KW-0802">TPR repeat</keyword>
<dbReference type="SMART" id="SM00028">
    <property type="entry name" value="TPR"/>
    <property type="match status" value="4"/>
</dbReference>
<name>A0ABS2C9N5_9NEIS</name>
<dbReference type="CDD" id="cd17589">
    <property type="entry name" value="REC_TPR"/>
    <property type="match status" value="1"/>
</dbReference>
<reference evidence="9 10" key="1">
    <citation type="submission" date="2019-11" db="EMBL/GenBank/DDBJ databases">
        <title>Novel Deefgea species.</title>
        <authorList>
            <person name="Han J.-H."/>
        </authorList>
    </citation>
    <scope>NUCLEOTIDE SEQUENCE [LARGE SCALE GENOMIC DNA]</scope>
    <source>
        <strain evidence="9 10">LMG 24817</strain>
    </source>
</reference>
<dbReference type="PROSITE" id="PS50110">
    <property type="entry name" value="RESPONSE_REGULATORY"/>
    <property type="match status" value="1"/>
</dbReference>
<gene>
    <name evidence="9" type="ORF">GM173_04580</name>
</gene>
<dbReference type="InterPro" id="IPR011990">
    <property type="entry name" value="TPR-like_helical_dom_sf"/>
</dbReference>
<keyword evidence="2" id="KW-0902">Two-component regulatory system</keyword>
<evidence type="ECO:0000313" key="10">
    <source>
        <dbReference type="Proteomes" id="UP001195660"/>
    </source>
</evidence>
<dbReference type="Pfam" id="PF13432">
    <property type="entry name" value="TPR_16"/>
    <property type="match status" value="1"/>
</dbReference>
<dbReference type="RefSeq" id="WP_203570127.1">
    <property type="nucleotide sequence ID" value="NZ_WOFE01000001.1"/>
</dbReference>
<evidence type="ECO:0000256" key="3">
    <source>
        <dbReference type="ARBA" id="ARBA00023015"/>
    </source>
</evidence>
<dbReference type="Proteomes" id="UP001195660">
    <property type="component" value="Unassembled WGS sequence"/>
</dbReference>
<dbReference type="EMBL" id="WOFE01000001">
    <property type="protein sequence ID" value="MBM5570853.1"/>
    <property type="molecule type" value="Genomic_DNA"/>
</dbReference>
<evidence type="ECO:0000256" key="1">
    <source>
        <dbReference type="ARBA" id="ARBA00022553"/>
    </source>
</evidence>
<evidence type="ECO:0000256" key="2">
    <source>
        <dbReference type="ARBA" id="ARBA00023012"/>
    </source>
</evidence>
<protein>
    <submittedName>
        <fullName evidence="9">Response regulator</fullName>
    </submittedName>
</protein>
<organism evidence="9 10">
    <name type="scientific">Deefgea chitinilytica</name>
    <dbReference type="NCBI Taxonomy" id="570276"/>
    <lineage>
        <taxon>Bacteria</taxon>
        <taxon>Pseudomonadati</taxon>
        <taxon>Pseudomonadota</taxon>
        <taxon>Betaproteobacteria</taxon>
        <taxon>Neisseriales</taxon>
        <taxon>Chitinibacteraceae</taxon>
        <taxon>Deefgea</taxon>
    </lineage>
</organism>
<dbReference type="PROSITE" id="PS50005">
    <property type="entry name" value="TPR"/>
    <property type="match status" value="1"/>
</dbReference>
<keyword evidence="5" id="KW-0804">Transcription</keyword>
<dbReference type="InterPro" id="IPR001789">
    <property type="entry name" value="Sig_transdc_resp-reg_receiver"/>
</dbReference>
<dbReference type="InterPro" id="IPR011006">
    <property type="entry name" value="CheY-like_superfamily"/>
</dbReference>
<proteinExistence type="predicted"/>
<keyword evidence="3" id="KW-0805">Transcription regulation</keyword>
<dbReference type="Pfam" id="PF00072">
    <property type="entry name" value="Response_reg"/>
    <property type="match status" value="1"/>
</dbReference>
<dbReference type="PANTHER" id="PTHR48111:SF1">
    <property type="entry name" value="TWO-COMPONENT RESPONSE REGULATOR ORR33"/>
    <property type="match status" value="1"/>
</dbReference>
<accession>A0ABS2C9N5</accession>
<dbReference type="SUPFAM" id="SSF52172">
    <property type="entry name" value="CheY-like"/>
    <property type="match status" value="1"/>
</dbReference>
<sequence length="539" mass="60034">MADELSQAHVLIADDAPTVRQSLRMTLAQCGINRVDAASSIGETRRRLRNAQYDAVLCDYHFGEGMNGQELLEELRQSGELPLYTIWIMITAESAYEKVVAVAEIGPDDYLIKPFTSALLTQRLTLAWRRKRFLKPIYDKINEDDISGAIAEAKSLIPKAEGFRGDLMRLLSSLLLEAGQVEQARLLFEEILSQRMIPWAKLGLAKALIRLGKKNLAESTLQAAIVEHAQYVDAYEELASMYMADGRVDQAMAVFEKCLAMTPNNVSRLQKAGNLANMLGDSAKAKSLLEQAVKCGGNSSALSADTVLQLALAARRENNSSDSEKYLRLVKEIARKDNTVKNKIIDIIATAIYEGKPQLLNELEVYFSHAEMTQEMATSFIMAADLICPATIEGEEPSGETPPYKWLKHIAQRFITTRHVSGLLESAATMRPIWKDYIQQIGQEINDLNNSGVQHMLRSEYTEAIDLLLPNAQSTCNNRLMLSASHAIVKYIKNVDTLETKERNALITIASGFIDRLSGMIDAGTHHSLNQDLQQLFQR</sequence>
<comment type="caution">
    <text evidence="9">The sequence shown here is derived from an EMBL/GenBank/DDBJ whole genome shotgun (WGS) entry which is preliminary data.</text>
</comment>
<keyword evidence="4" id="KW-0238">DNA-binding</keyword>
<dbReference type="InterPro" id="IPR039420">
    <property type="entry name" value="WalR-like"/>
</dbReference>
<evidence type="ECO:0000313" key="9">
    <source>
        <dbReference type="EMBL" id="MBM5570853.1"/>
    </source>
</evidence>
<dbReference type="PROSITE" id="PS50293">
    <property type="entry name" value="TPR_REGION"/>
    <property type="match status" value="1"/>
</dbReference>
<evidence type="ECO:0000256" key="6">
    <source>
        <dbReference type="PROSITE-ProRule" id="PRU00169"/>
    </source>
</evidence>
<feature type="modified residue" description="4-aspartylphosphate" evidence="6">
    <location>
        <position position="59"/>
    </location>
</feature>
<evidence type="ECO:0000256" key="4">
    <source>
        <dbReference type="ARBA" id="ARBA00023125"/>
    </source>
</evidence>
<dbReference type="PANTHER" id="PTHR48111">
    <property type="entry name" value="REGULATOR OF RPOS"/>
    <property type="match status" value="1"/>
</dbReference>